<dbReference type="RefSeq" id="XP_017995861.1">
    <property type="nucleotide sequence ID" value="XM_018139252.1"/>
</dbReference>
<dbReference type="VEuPathDB" id="FungiDB:AB675_10477"/>
<dbReference type="AlphaFoldDB" id="A0A0N0NIM0"/>
<evidence type="ECO:0000313" key="2">
    <source>
        <dbReference type="Proteomes" id="UP000038010"/>
    </source>
</evidence>
<dbReference type="EMBL" id="LFJN01000035">
    <property type="protein sequence ID" value="KPI35898.1"/>
    <property type="molecule type" value="Genomic_DNA"/>
</dbReference>
<organism evidence="1 2">
    <name type="scientific">Cyphellophora attinorum</name>
    <dbReference type="NCBI Taxonomy" id="1664694"/>
    <lineage>
        <taxon>Eukaryota</taxon>
        <taxon>Fungi</taxon>
        <taxon>Dikarya</taxon>
        <taxon>Ascomycota</taxon>
        <taxon>Pezizomycotina</taxon>
        <taxon>Eurotiomycetes</taxon>
        <taxon>Chaetothyriomycetidae</taxon>
        <taxon>Chaetothyriales</taxon>
        <taxon>Cyphellophoraceae</taxon>
        <taxon>Cyphellophora</taxon>
    </lineage>
</organism>
<name>A0A0N0NIM0_9EURO</name>
<protein>
    <submittedName>
        <fullName evidence="1">Uncharacterized protein</fullName>
    </submittedName>
</protein>
<gene>
    <name evidence="1" type="ORF">AB675_10477</name>
</gene>
<dbReference type="Proteomes" id="UP000038010">
    <property type="component" value="Unassembled WGS sequence"/>
</dbReference>
<comment type="caution">
    <text evidence="1">The sequence shown here is derived from an EMBL/GenBank/DDBJ whole genome shotgun (WGS) entry which is preliminary data.</text>
</comment>
<keyword evidence="2" id="KW-1185">Reference proteome</keyword>
<evidence type="ECO:0000313" key="1">
    <source>
        <dbReference type="EMBL" id="KPI35898.1"/>
    </source>
</evidence>
<dbReference type="GeneID" id="28731132"/>
<reference evidence="1 2" key="1">
    <citation type="submission" date="2015-06" db="EMBL/GenBank/DDBJ databases">
        <title>Draft genome of the ant-associated black yeast Phialophora attae CBS 131958.</title>
        <authorList>
            <person name="Moreno L.F."/>
            <person name="Stielow B.J."/>
            <person name="de Hoog S."/>
            <person name="Vicente V.A."/>
            <person name="Weiss V.A."/>
            <person name="de Vries M."/>
            <person name="Cruz L.M."/>
            <person name="Souza E.M."/>
        </authorList>
    </citation>
    <scope>NUCLEOTIDE SEQUENCE [LARGE SCALE GENOMIC DNA]</scope>
    <source>
        <strain evidence="1 2">CBS 131958</strain>
    </source>
</reference>
<proteinExistence type="predicted"/>
<sequence length="240" mass="26725">MSGIDDNLEALIKSVASTLNAQQIPCVLWGHCMLSIHGVSTFIGSLDFIVSDTHLDQAVAILEQSPALVPCPQTICPETSERQSSPPPKHHVHHKGCLEFTIQLFSQTDALPFLEPIDQSLSSKQQLPATYVLASDYISLPPNRPNRGSGHLKEAFTDHADWAMGMAILIREYVGRDGYLNTPIDQKRLSRETGALFIEMFRLKRPAGDWLRDLRRSFDMDEQDVVMDGSATVREKVQAT</sequence>
<accession>A0A0N0NIM0</accession>
<dbReference type="OrthoDB" id="4499271at2759"/>